<protein>
    <submittedName>
        <fullName evidence="2">Uncharacterized protein LOC117215547</fullName>
    </submittedName>
</protein>
<proteinExistence type="predicted"/>
<dbReference type="AlphaFoldDB" id="A0A6P8NBU1"/>
<evidence type="ECO:0000313" key="2">
    <source>
        <dbReference type="RefSeq" id="XP_033317784.1"/>
    </source>
</evidence>
<name>A0A6P8NBU1_9HYME</name>
<gene>
    <name evidence="2" type="primary">LOC117215547</name>
</gene>
<keyword evidence="1" id="KW-1185">Reference proteome</keyword>
<accession>A0A6P8NBU1</accession>
<dbReference type="RefSeq" id="XP_033317784.1">
    <property type="nucleotide sequence ID" value="XM_033461893.1"/>
</dbReference>
<dbReference type="Proteomes" id="UP000515164">
    <property type="component" value="Unplaced"/>
</dbReference>
<reference evidence="2" key="1">
    <citation type="submission" date="2025-08" db="UniProtKB">
        <authorList>
            <consortium name="RefSeq"/>
        </authorList>
    </citation>
    <scope>IDENTIFICATION</scope>
    <source>
        <tissue evidence="2">Muscle</tissue>
    </source>
</reference>
<dbReference type="GeneID" id="117215547"/>
<organism evidence="1 2">
    <name type="scientific">Bombus bifarius</name>
    <dbReference type="NCBI Taxonomy" id="103933"/>
    <lineage>
        <taxon>Eukaryota</taxon>
        <taxon>Metazoa</taxon>
        <taxon>Ecdysozoa</taxon>
        <taxon>Arthropoda</taxon>
        <taxon>Hexapoda</taxon>
        <taxon>Insecta</taxon>
        <taxon>Pterygota</taxon>
        <taxon>Neoptera</taxon>
        <taxon>Endopterygota</taxon>
        <taxon>Hymenoptera</taxon>
        <taxon>Apocrita</taxon>
        <taxon>Aculeata</taxon>
        <taxon>Apoidea</taxon>
        <taxon>Anthophila</taxon>
        <taxon>Apidae</taxon>
        <taxon>Bombus</taxon>
        <taxon>Pyrobombus</taxon>
    </lineage>
</organism>
<evidence type="ECO:0000313" key="1">
    <source>
        <dbReference type="Proteomes" id="UP000515164"/>
    </source>
</evidence>
<sequence>MTYGVPIWADDLMASRCSILLLMWLHRVTAIRTVRGYRTVSHASATVLAAPPPWELRALVFKKRYVCTRVWDLGGEDSTMQAAREDLGTAEEDAQDQWRFQLISKEVEHRGVEAVLPH</sequence>
<dbReference type="KEGG" id="bbif:117215547"/>